<sequence>MRAELHCDIGQQMVCAESRLKWHAEYKPDVVPRLLVQAISSFPDHLIHLRVVALRVDALDHFVDCVARQCAQLATKTDRREFRARLEPEMSVAELEHFDRVLGAEWHRLRGRKPESNK</sequence>
<reference evidence="1 2" key="1">
    <citation type="submission" date="2024-01" db="EMBL/GenBank/DDBJ databases">
        <title>The diversity of rhizobia nodulating Mimosa spp. in eleven states of Brazil covering several biomes is determined by host plant, location, and edaphic factors.</title>
        <authorList>
            <person name="Rouws L."/>
            <person name="Barauna A."/>
            <person name="Beukes C."/>
            <person name="De Faria S.M."/>
            <person name="Gross E."/>
            <person name="Dos Reis Junior F.B."/>
            <person name="Simon M."/>
            <person name="Maluk M."/>
            <person name="Odee D.W."/>
            <person name="Kenicer G."/>
            <person name="Young J.P.W."/>
            <person name="Reis V.M."/>
            <person name="Zilli J."/>
            <person name="James E.K."/>
        </authorList>
    </citation>
    <scope>NUCLEOTIDE SEQUENCE [LARGE SCALE GENOMIC DNA]</scope>
    <source>
        <strain evidence="1 2">JPY164</strain>
    </source>
</reference>
<dbReference type="Proteomes" id="UP001390669">
    <property type="component" value="Unassembled WGS sequence"/>
</dbReference>
<accession>A0ABU9SGA8</accession>
<gene>
    <name evidence="1" type="ORF">VSR33_20535</name>
</gene>
<protein>
    <submittedName>
        <fullName evidence="1">Uncharacterized protein</fullName>
    </submittedName>
</protein>
<name>A0ABU9SGA8_9BURK</name>
<organism evidence="1 2">
    <name type="scientific">Paraburkholderia guartelaensis</name>
    <dbReference type="NCBI Taxonomy" id="2546446"/>
    <lineage>
        <taxon>Bacteria</taxon>
        <taxon>Pseudomonadati</taxon>
        <taxon>Pseudomonadota</taxon>
        <taxon>Betaproteobacteria</taxon>
        <taxon>Burkholderiales</taxon>
        <taxon>Burkholderiaceae</taxon>
        <taxon>Paraburkholderia</taxon>
    </lineage>
</organism>
<comment type="caution">
    <text evidence="1">The sequence shown here is derived from an EMBL/GenBank/DDBJ whole genome shotgun (WGS) entry which is preliminary data.</text>
</comment>
<evidence type="ECO:0000313" key="2">
    <source>
        <dbReference type="Proteomes" id="UP001390669"/>
    </source>
</evidence>
<proteinExistence type="predicted"/>
<dbReference type="EMBL" id="JAYMRW010000008">
    <property type="protein sequence ID" value="MEM5449868.1"/>
    <property type="molecule type" value="Genomic_DNA"/>
</dbReference>
<evidence type="ECO:0000313" key="1">
    <source>
        <dbReference type="EMBL" id="MEM5449868.1"/>
    </source>
</evidence>
<dbReference type="RefSeq" id="WP_406952840.1">
    <property type="nucleotide sequence ID" value="NZ_JAYMRW010000008.1"/>
</dbReference>
<keyword evidence="2" id="KW-1185">Reference proteome</keyword>